<dbReference type="PANTHER" id="PTHR40078:SF1">
    <property type="entry name" value="INTEGRAL MEMBRANE PROTEIN"/>
    <property type="match status" value="1"/>
</dbReference>
<accession>A0A318KZG2</accession>
<dbReference type="OrthoDB" id="1654151at2"/>
<feature type="transmembrane region" description="Helical" evidence="1">
    <location>
        <begin position="156"/>
        <end position="184"/>
    </location>
</feature>
<feature type="transmembrane region" description="Helical" evidence="1">
    <location>
        <begin position="50"/>
        <end position="73"/>
    </location>
</feature>
<dbReference type="PANTHER" id="PTHR40078">
    <property type="entry name" value="INTEGRAL MEMBRANE PROTEIN-RELATED"/>
    <property type="match status" value="1"/>
</dbReference>
<keyword evidence="1" id="KW-1133">Transmembrane helix</keyword>
<gene>
    <name evidence="2" type="ORF">DES51_107184</name>
</gene>
<evidence type="ECO:0000313" key="2">
    <source>
        <dbReference type="EMBL" id="PXX78643.1"/>
    </source>
</evidence>
<comment type="caution">
    <text evidence="2">The sequence shown here is derived from an EMBL/GenBank/DDBJ whole genome shotgun (WGS) entry which is preliminary data.</text>
</comment>
<keyword evidence="1" id="KW-0812">Transmembrane</keyword>
<evidence type="ECO:0000313" key="3">
    <source>
        <dbReference type="Proteomes" id="UP000247612"/>
    </source>
</evidence>
<proteinExistence type="predicted"/>
<dbReference type="InterPro" id="IPR038750">
    <property type="entry name" value="YczE/YyaS-like"/>
</dbReference>
<dbReference type="AlphaFoldDB" id="A0A318KZG2"/>
<sequence length="208" mass="22587">MKNINMYKLVLRALFLIGGAALNGFAIGLCNQSGWGADAITVFYGGLSSTFNITVGAASTCTAIGMLILAGIIDWRQLGLGTLITPFFTQFGIDFAMGLIPHQQGWITFVMFACGLLLMAIGIAAMIDANLGKFSYDALILGLVDKMKKPFHMIRWTCDILLLVSGMILGGSVTIGTFVAIFALGKLIPFFTNQFNLRFKMQNKEQYS</sequence>
<dbReference type="Proteomes" id="UP000247612">
    <property type="component" value="Unassembled WGS sequence"/>
</dbReference>
<organism evidence="2 3">
    <name type="scientific">Dielma fastidiosa</name>
    <dbReference type="NCBI Taxonomy" id="1034346"/>
    <lineage>
        <taxon>Bacteria</taxon>
        <taxon>Bacillati</taxon>
        <taxon>Bacillota</taxon>
        <taxon>Erysipelotrichia</taxon>
        <taxon>Erysipelotrichales</taxon>
        <taxon>Erysipelotrichaceae</taxon>
        <taxon>Dielma</taxon>
    </lineage>
</organism>
<name>A0A318KZG2_9FIRM</name>
<keyword evidence="3" id="KW-1185">Reference proteome</keyword>
<reference evidence="2 3" key="1">
    <citation type="submission" date="2018-05" db="EMBL/GenBank/DDBJ databases">
        <title>Genomic Encyclopedia of Type Strains, Phase IV (KMG-IV): sequencing the most valuable type-strain genomes for metagenomic binning, comparative biology and taxonomic classification.</title>
        <authorList>
            <person name="Goeker M."/>
        </authorList>
    </citation>
    <scope>NUCLEOTIDE SEQUENCE [LARGE SCALE GENOMIC DNA]</scope>
    <source>
        <strain evidence="2 3">JC118</strain>
    </source>
</reference>
<dbReference type="Pfam" id="PF19700">
    <property type="entry name" value="DUF6198"/>
    <property type="match status" value="1"/>
</dbReference>
<keyword evidence="1" id="KW-0472">Membrane</keyword>
<protein>
    <submittedName>
        <fullName evidence="2">Putative membrane protein YczE</fullName>
    </submittedName>
</protein>
<dbReference type="STRING" id="1034346.GCA_000313565_02868"/>
<dbReference type="EMBL" id="QJKH01000007">
    <property type="protein sequence ID" value="PXX78643.1"/>
    <property type="molecule type" value="Genomic_DNA"/>
</dbReference>
<feature type="transmembrane region" description="Helical" evidence="1">
    <location>
        <begin position="106"/>
        <end position="127"/>
    </location>
</feature>
<feature type="transmembrane region" description="Helical" evidence="1">
    <location>
        <begin position="80"/>
        <end position="100"/>
    </location>
</feature>
<evidence type="ECO:0000256" key="1">
    <source>
        <dbReference type="SAM" id="Phobius"/>
    </source>
</evidence>
<dbReference type="RefSeq" id="WP_022939151.1">
    <property type="nucleotide sequence ID" value="NZ_CABKRQ010000008.1"/>
</dbReference>